<sequence length="70" mass="7953">MPKNADICCAFFAALSDHYFKYNYCSKLRRQLSSSGYGNLVGHLRDKHPNYEADYLTPASWLATCTRLAS</sequence>
<evidence type="ECO:0000313" key="2">
    <source>
        <dbReference type="Proteomes" id="UP000018817"/>
    </source>
</evidence>
<protein>
    <recommendedName>
        <fullName evidence="3">BED-type domain-containing protein</fullName>
    </recommendedName>
</protein>
<name>W2PRI8_PHYN3</name>
<evidence type="ECO:0008006" key="3">
    <source>
        <dbReference type="Google" id="ProtNLM"/>
    </source>
</evidence>
<evidence type="ECO:0000313" key="1">
    <source>
        <dbReference type="EMBL" id="ETN03256.1"/>
    </source>
</evidence>
<dbReference type="EMBL" id="KI669612">
    <property type="protein sequence ID" value="ETN03256.1"/>
    <property type="molecule type" value="Genomic_DNA"/>
</dbReference>
<dbReference type="Proteomes" id="UP000018817">
    <property type="component" value="Unassembled WGS sequence"/>
</dbReference>
<dbReference type="AlphaFoldDB" id="W2PRI8"/>
<dbReference type="GeneID" id="20192411"/>
<dbReference type="VEuPathDB" id="FungiDB:PPTG_23812"/>
<gene>
    <name evidence="1" type="ORF">PPTG_23812</name>
</gene>
<reference evidence="1 2" key="2">
    <citation type="submission" date="2013-11" db="EMBL/GenBank/DDBJ databases">
        <title>The Genome Sequence of Phytophthora parasitica INRA-310.</title>
        <authorList>
            <consortium name="The Broad Institute Genomics Platform"/>
            <person name="Russ C."/>
            <person name="Tyler B."/>
            <person name="Panabieres F."/>
            <person name="Shan W."/>
            <person name="Tripathy S."/>
            <person name="Grunwald N."/>
            <person name="Machado M."/>
            <person name="Johnson C.S."/>
            <person name="Arredondo F."/>
            <person name="Hong C."/>
            <person name="Coffey M."/>
            <person name="Young S.K."/>
            <person name="Zeng Q."/>
            <person name="Gargeya S."/>
            <person name="Fitzgerald M."/>
            <person name="Abouelleil A."/>
            <person name="Alvarado L."/>
            <person name="Chapman S.B."/>
            <person name="Gainer-Dewar J."/>
            <person name="Goldberg J."/>
            <person name="Griggs A."/>
            <person name="Gujja S."/>
            <person name="Hansen M."/>
            <person name="Howarth C."/>
            <person name="Imamovic A."/>
            <person name="Ireland A."/>
            <person name="Larimer J."/>
            <person name="McCowan C."/>
            <person name="Murphy C."/>
            <person name="Pearson M."/>
            <person name="Poon T.W."/>
            <person name="Priest M."/>
            <person name="Roberts A."/>
            <person name="Saif S."/>
            <person name="Shea T."/>
            <person name="Sykes S."/>
            <person name="Wortman J."/>
            <person name="Nusbaum C."/>
            <person name="Birren B."/>
        </authorList>
    </citation>
    <scope>NUCLEOTIDE SEQUENCE [LARGE SCALE GENOMIC DNA]</scope>
    <source>
        <strain evidence="1 2">INRA-310</strain>
    </source>
</reference>
<accession>W2PRI8</accession>
<proteinExistence type="predicted"/>
<reference evidence="2" key="1">
    <citation type="submission" date="2011-12" db="EMBL/GenBank/DDBJ databases">
        <authorList>
            <consortium name="The Broad Institute Genome Sequencing Platform"/>
            <person name="Russ C."/>
            <person name="Tyler B."/>
            <person name="Panabieres F."/>
            <person name="Shan W."/>
            <person name="Tripathy S."/>
            <person name="Grunwald N."/>
            <person name="Machado M."/>
            <person name="Young S.K."/>
            <person name="Zeng Q."/>
            <person name="Gargeya S."/>
            <person name="Fitzgerald M."/>
            <person name="Haas B."/>
            <person name="Abouelleil A."/>
            <person name="Alvarado L."/>
            <person name="Arachchi H.M."/>
            <person name="Berlin A."/>
            <person name="Chapman S.B."/>
            <person name="Gearin G."/>
            <person name="Goldberg J."/>
            <person name="Griggs A."/>
            <person name="Gujja S."/>
            <person name="Hansen M."/>
            <person name="Heiman D."/>
            <person name="Howarth C."/>
            <person name="Larimer J."/>
            <person name="Lui A."/>
            <person name="MacDonald P.J.P."/>
            <person name="McCowen C."/>
            <person name="Montmayeur A."/>
            <person name="Murphy C."/>
            <person name="Neiman D."/>
            <person name="Pearson M."/>
            <person name="Priest M."/>
            <person name="Roberts A."/>
            <person name="Saif S."/>
            <person name="Shea T."/>
            <person name="Sisk P."/>
            <person name="Stolte C."/>
            <person name="Sykes S."/>
            <person name="Wortman J."/>
            <person name="Nusbaum C."/>
            <person name="Birren B."/>
        </authorList>
    </citation>
    <scope>NUCLEOTIDE SEQUENCE [LARGE SCALE GENOMIC DNA]</scope>
    <source>
        <strain evidence="2">INRA-310</strain>
    </source>
</reference>
<dbReference type="RefSeq" id="XP_008911372.1">
    <property type="nucleotide sequence ID" value="XM_008913124.1"/>
</dbReference>
<organism evidence="1 2">
    <name type="scientific">Phytophthora nicotianae (strain INRA-310)</name>
    <name type="common">Phytophthora parasitica</name>
    <dbReference type="NCBI Taxonomy" id="761204"/>
    <lineage>
        <taxon>Eukaryota</taxon>
        <taxon>Sar</taxon>
        <taxon>Stramenopiles</taxon>
        <taxon>Oomycota</taxon>
        <taxon>Peronosporomycetes</taxon>
        <taxon>Peronosporales</taxon>
        <taxon>Peronosporaceae</taxon>
        <taxon>Phytophthora</taxon>
    </lineage>
</organism>